<dbReference type="PRINTS" id="PR00688">
    <property type="entry name" value="XYLOSISMRASE"/>
</dbReference>
<name>A0A0P9MDF4_PSESX</name>
<dbReference type="GO" id="GO:0046872">
    <property type="term" value="F:metal ion binding"/>
    <property type="evidence" value="ECO:0007669"/>
    <property type="project" value="UniProtKB-KW"/>
</dbReference>
<keyword evidence="5 9" id="KW-0479">Metal-binding</keyword>
<comment type="catalytic activity">
    <reaction evidence="8 9">
        <text>alpha-D-xylose = alpha-D-xylulofuranose</text>
        <dbReference type="Rhea" id="RHEA:22816"/>
        <dbReference type="ChEBI" id="CHEBI:28518"/>
        <dbReference type="ChEBI" id="CHEBI:188998"/>
        <dbReference type="EC" id="5.3.1.5"/>
    </reaction>
</comment>
<evidence type="ECO:0000313" key="12">
    <source>
        <dbReference type="Proteomes" id="UP000050356"/>
    </source>
</evidence>
<evidence type="ECO:0000256" key="1">
    <source>
        <dbReference type="ARBA" id="ARBA00005765"/>
    </source>
</evidence>
<keyword evidence="6 9" id="KW-0413">Isomerase</keyword>
<dbReference type="Proteomes" id="UP000050356">
    <property type="component" value="Unassembled WGS sequence"/>
</dbReference>
<evidence type="ECO:0000256" key="7">
    <source>
        <dbReference type="ARBA" id="ARBA00023277"/>
    </source>
</evidence>
<dbReference type="InterPro" id="IPR036237">
    <property type="entry name" value="Xyl_isomerase-like_sf"/>
</dbReference>
<comment type="subcellular location">
    <subcellularLocation>
        <location evidence="10">Cytoplasm</location>
    </subcellularLocation>
</comment>
<dbReference type="GO" id="GO:0042732">
    <property type="term" value="P:D-xylose metabolic process"/>
    <property type="evidence" value="ECO:0007669"/>
    <property type="project" value="UniProtKB-KW"/>
</dbReference>
<comment type="similarity">
    <text evidence="1 9">Belongs to the xylose isomerase family.</text>
</comment>
<evidence type="ECO:0000256" key="9">
    <source>
        <dbReference type="RuleBase" id="RU000609"/>
    </source>
</evidence>
<reference evidence="11 12" key="1">
    <citation type="submission" date="2015-09" db="EMBL/GenBank/DDBJ databases">
        <title>Genome announcement of multiple Pseudomonas syringae strains.</title>
        <authorList>
            <person name="Thakur S."/>
            <person name="Wang P.W."/>
            <person name="Gong Y."/>
            <person name="Weir B.S."/>
            <person name="Guttman D.S."/>
        </authorList>
    </citation>
    <scope>NUCLEOTIDE SEQUENCE [LARGE SCALE GENOMIC DNA]</scope>
    <source>
        <strain evidence="11 12">ICMP17524</strain>
    </source>
</reference>
<dbReference type="PROSITE" id="PS51415">
    <property type="entry name" value="XYLOSE_ISOMERASE"/>
    <property type="match status" value="1"/>
</dbReference>
<dbReference type="Gene3D" id="3.20.20.150">
    <property type="entry name" value="Divalent-metal-dependent TIM barrel enzymes"/>
    <property type="match status" value="1"/>
</dbReference>
<comment type="caution">
    <text evidence="11">The sequence shown here is derived from an EMBL/GenBank/DDBJ whole genome shotgun (WGS) entry which is preliminary data.</text>
</comment>
<evidence type="ECO:0000256" key="2">
    <source>
        <dbReference type="ARBA" id="ARBA00011881"/>
    </source>
</evidence>
<dbReference type="GO" id="GO:0009045">
    <property type="term" value="F:xylose isomerase activity"/>
    <property type="evidence" value="ECO:0007669"/>
    <property type="project" value="UniProtKB-EC"/>
</dbReference>
<protein>
    <recommendedName>
        <fullName evidence="3 9">Xylose isomerase</fullName>
        <ecNumber evidence="3 9">5.3.1.5</ecNumber>
    </recommendedName>
</protein>
<dbReference type="PANTHER" id="PTHR48408:SF1">
    <property type="entry name" value="XYLOSE ISOMERASE"/>
    <property type="match status" value="1"/>
</dbReference>
<keyword evidence="4 9" id="KW-0859">Xylose metabolism</keyword>
<organism evidence="11 12">
    <name type="scientific">Pseudomonas syringae pv. cerasicola</name>
    <dbReference type="NCBI Taxonomy" id="264451"/>
    <lineage>
        <taxon>Bacteria</taxon>
        <taxon>Pseudomonadati</taxon>
        <taxon>Pseudomonadota</taxon>
        <taxon>Gammaproteobacteria</taxon>
        <taxon>Pseudomonadales</taxon>
        <taxon>Pseudomonadaceae</taxon>
        <taxon>Pseudomonas</taxon>
        <taxon>Pseudomonas syringae</taxon>
    </lineage>
</organism>
<sequence length="121" mass="13809">REHLRMAACYWHTFVWPGADMFGVGTFKRPWQGSGDPLELAIGKAEAAFEFFSKLGIDYYSFHDTDVAPEGSSLKEYRDNFAQMIDQLERHQEQTGIKLLWGTANCFSNPRFGRGRQQSGP</sequence>
<evidence type="ECO:0000256" key="6">
    <source>
        <dbReference type="ARBA" id="ARBA00023235"/>
    </source>
</evidence>
<proteinExistence type="inferred from homology"/>
<feature type="non-terminal residue" evidence="11">
    <location>
        <position position="1"/>
    </location>
</feature>
<evidence type="ECO:0000313" key="11">
    <source>
        <dbReference type="EMBL" id="KPW89548.1"/>
    </source>
</evidence>
<comment type="subunit">
    <text evidence="2 10">Homotetramer.</text>
</comment>
<gene>
    <name evidence="11" type="ORF">ALO50_02592</name>
</gene>
<evidence type="ECO:0000256" key="5">
    <source>
        <dbReference type="ARBA" id="ARBA00022723"/>
    </source>
</evidence>
<dbReference type="InterPro" id="IPR001998">
    <property type="entry name" value="Xylose_isomerase"/>
</dbReference>
<evidence type="ECO:0000256" key="4">
    <source>
        <dbReference type="ARBA" id="ARBA00022629"/>
    </source>
</evidence>
<dbReference type="EC" id="5.3.1.5" evidence="3 9"/>
<dbReference type="SUPFAM" id="SSF51658">
    <property type="entry name" value="Xylose isomerase-like"/>
    <property type="match status" value="1"/>
</dbReference>
<evidence type="ECO:0000256" key="10">
    <source>
        <dbReference type="RuleBase" id="RU000610"/>
    </source>
</evidence>
<accession>A0A0P9MDF4</accession>
<dbReference type="PANTHER" id="PTHR48408">
    <property type="match status" value="1"/>
</dbReference>
<dbReference type="GO" id="GO:0005737">
    <property type="term" value="C:cytoplasm"/>
    <property type="evidence" value="ECO:0007669"/>
    <property type="project" value="UniProtKB-SubCell"/>
</dbReference>
<keyword evidence="7 9" id="KW-0119">Carbohydrate metabolism</keyword>
<dbReference type="PATRIC" id="fig|264451.4.peg.3579"/>
<evidence type="ECO:0000256" key="3">
    <source>
        <dbReference type="ARBA" id="ARBA00011958"/>
    </source>
</evidence>
<dbReference type="AlphaFoldDB" id="A0A0P9MDF4"/>
<evidence type="ECO:0000256" key="8">
    <source>
        <dbReference type="ARBA" id="ARBA00033659"/>
    </source>
</evidence>
<dbReference type="EMBL" id="LJQA01000637">
    <property type="protein sequence ID" value="KPW89548.1"/>
    <property type="molecule type" value="Genomic_DNA"/>
</dbReference>